<dbReference type="Proteomes" id="UP001218188">
    <property type="component" value="Unassembled WGS sequence"/>
</dbReference>
<dbReference type="Pfam" id="PF20152">
    <property type="entry name" value="DUF6534"/>
    <property type="match status" value="1"/>
</dbReference>
<feature type="domain" description="DUF6534" evidence="3">
    <location>
        <begin position="241"/>
        <end position="325"/>
    </location>
</feature>
<dbReference type="PANTHER" id="PTHR40465:SF1">
    <property type="entry name" value="DUF6534 DOMAIN-CONTAINING PROTEIN"/>
    <property type="match status" value="1"/>
</dbReference>
<evidence type="ECO:0000313" key="5">
    <source>
        <dbReference type="Proteomes" id="UP001218188"/>
    </source>
</evidence>
<evidence type="ECO:0000256" key="2">
    <source>
        <dbReference type="SAM" id="Phobius"/>
    </source>
</evidence>
<gene>
    <name evidence="4" type="ORF">C8F04DRAFT_1397702</name>
</gene>
<evidence type="ECO:0000313" key="4">
    <source>
        <dbReference type="EMBL" id="KAJ7030721.1"/>
    </source>
</evidence>
<accession>A0AAD6SMK9</accession>
<dbReference type="AlphaFoldDB" id="A0AAD6SMK9"/>
<feature type="transmembrane region" description="Helical" evidence="2">
    <location>
        <begin position="234"/>
        <end position="255"/>
    </location>
</feature>
<comment type="caution">
    <text evidence="4">The sequence shown here is derived from an EMBL/GenBank/DDBJ whole genome shotgun (WGS) entry which is preliminary data.</text>
</comment>
<dbReference type="PANTHER" id="PTHR40465">
    <property type="entry name" value="CHROMOSOME 1, WHOLE GENOME SHOTGUN SEQUENCE"/>
    <property type="match status" value="1"/>
</dbReference>
<proteinExistence type="predicted"/>
<protein>
    <recommendedName>
        <fullName evidence="3">DUF6534 domain-containing protein</fullName>
    </recommendedName>
</protein>
<reference evidence="4" key="1">
    <citation type="submission" date="2023-03" db="EMBL/GenBank/DDBJ databases">
        <title>Massive genome expansion in bonnet fungi (Mycena s.s.) driven by repeated elements and novel gene families across ecological guilds.</title>
        <authorList>
            <consortium name="Lawrence Berkeley National Laboratory"/>
            <person name="Harder C.B."/>
            <person name="Miyauchi S."/>
            <person name="Viragh M."/>
            <person name="Kuo A."/>
            <person name="Thoen E."/>
            <person name="Andreopoulos B."/>
            <person name="Lu D."/>
            <person name="Skrede I."/>
            <person name="Drula E."/>
            <person name="Henrissat B."/>
            <person name="Morin E."/>
            <person name="Kohler A."/>
            <person name="Barry K."/>
            <person name="LaButti K."/>
            <person name="Morin E."/>
            <person name="Salamov A."/>
            <person name="Lipzen A."/>
            <person name="Mereny Z."/>
            <person name="Hegedus B."/>
            <person name="Baldrian P."/>
            <person name="Stursova M."/>
            <person name="Weitz H."/>
            <person name="Taylor A."/>
            <person name="Grigoriev I.V."/>
            <person name="Nagy L.G."/>
            <person name="Martin F."/>
            <person name="Kauserud H."/>
        </authorList>
    </citation>
    <scope>NUCLEOTIDE SEQUENCE</scope>
    <source>
        <strain evidence="4">CBHHK200</strain>
    </source>
</reference>
<keyword evidence="2" id="KW-0472">Membrane</keyword>
<sequence length="406" mass="43533">MPAFSFLVGSSTATSTVMTIHSGVHLVHTHVIIASGRSFASQELRSKPSLGATSFAECHNTSLFSSISPVCTNWTSMDATDIGFGCALMGTWFASLLSGMAFLQAYDYFHQSPNDGPLRKGLVAALVILCCTALVGEYVQIYLPTVTHWGDLASLATEVWASPFLSISNATAGLIVNAYLIYRFCTVSKNITVALLLGLLNLFSFVMAFLPSLMYGGVEQRTLEDIQKVAPLAIVWSTACAMCDVAIAISLVWTLRGMKTTFKDTDHLLRRVMVISVRNGCTTGLASIGAMLGTIILPFSTIASIFLYMLAPLYLLTLLSNFNLRGPAKSGSRTWSSSRKNNTAASIIINGIQVRHTTITAGDPTASEVGMAARKGQENDGSVHQNQDPSADGFRSEQIHFGSDSA</sequence>
<evidence type="ECO:0000259" key="3">
    <source>
        <dbReference type="Pfam" id="PF20152"/>
    </source>
</evidence>
<keyword evidence="2" id="KW-1133">Transmembrane helix</keyword>
<feature type="transmembrane region" description="Helical" evidence="2">
    <location>
        <begin position="194"/>
        <end position="214"/>
    </location>
</feature>
<feature type="transmembrane region" description="Helical" evidence="2">
    <location>
        <begin position="82"/>
        <end position="109"/>
    </location>
</feature>
<feature type="transmembrane region" description="Helical" evidence="2">
    <location>
        <begin position="305"/>
        <end position="324"/>
    </location>
</feature>
<feature type="compositionally biased region" description="Polar residues" evidence="1">
    <location>
        <begin position="379"/>
        <end position="389"/>
    </location>
</feature>
<feature type="transmembrane region" description="Helical" evidence="2">
    <location>
        <begin position="163"/>
        <end position="182"/>
    </location>
</feature>
<name>A0AAD6SMK9_9AGAR</name>
<feature type="region of interest" description="Disordered" evidence="1">
    <location>
        <begin position="369"/>
        <end position="406"/>
    </location>
</feature>
<dbReference type="InterPro" id="IPR045339">
    <property type="entry name" value="DUF6534"/>
</dbReference>
<organism evidence="4 5">
    <name type="scientific">Mycena alexandri</name>
    <dbReference type="NCBI Taxonomy" id="1745969"/>
    <lineage>
        <taxon>Eukaryota</taxon>
        <taxon>Fungi</taxon>
        <taxon>Dikarya</taxon>
        <taxon>Basidiomycota</taxon>
        <taxon>Agaricomycotina</taxon>
        <taxon>Agaricomycetes</taxon>
        <taxon>Agaricomycetidae</taxon>
        <taxon>Agaricales</taxon>
        <taxon>Marasmiineae</taxon>
        <taxon>Mycenaceae</taxon>
        <taxon>Mycena</taxon>
    </lineage>
</organism>
<feature type="transmembrane region" description="Helical" evidence="2">
    <location>
        <begin position="121"/>
        <end position="143"/>
    </location>
</feature>
<evidence type="ECO:0000256" key="1">
    <source>
        <dbReference type="SAM" id="MobiDB-lite"/>
    </source>
</evidence>
<dbReference type="EMBL" id="JARJCM010000088">
    <property type="protein sequence ID" value="KAJ7030721.1"/>
    <property type="molecule type" value="Genomic_DNA"/>
</dbReference>
<keyword evidence="2" id="KW-0812">Transmembrane</keyword>
<feature type="transmembrane region" description="Helical" evidence="2">
    <location>
        <begin position="276"/>
        <end position="299"/>
    </location>
</feature>
<keyword evidence="5" id="KW-1185">Reference proteome</keyword>